<name>A0AAD7XMT9_9STRA</name>
<evidence type="ECO:0000256" key="2">
    <source>
        <dbReference type="SAM" id="Coils"/>
    </source>
</evidence>
<evidence type="ECO:0000256" key="1">
    <source>
        <dbReference type="ARBA" id="ARBA00022737"/>
    </source>
</evidence>
<accession>A0AAD7XMT9</accession>
<reference evidence="4" key="1">
    <citation type="submission" date="2023-01" db="EMBL/GenBank/DDBJ databases">
        <title>Metagenome sequencing of chrysophaentin producing Chrysophaeum taylorii.</title>
        <authorList>
            <person name="Davison J."/>
            <person name="Bewley C."/>
        </authorList>
    </citation>
    <scope>NUCLEOTIDE SEQUENCE</scope>
    <source>
        <strain evidence="4">NIES-1699</strain>
    </source>
</reference>
<sequence length="381" mass="43639">MAGALRENLHGKLLARMALQKEEIKEENLSIAELVRCEQARKRAEEVRRQKKLRQKQLRKDAEEASTVALAATKFLEKLAKQNQEEELKIRRYDEMLAEMERKTKRFFDVVVKGKVQTTGTVYFGDFVELGDDWLPHGYGEIRLSTGETVYEGDFSYGLRHGHGKVLFENGDEWMGTFYKDQARGLGTYKWCAPELGDGTAREPRRAIYHADARRAWLDELIPGKRLRVHRSPFGLDGTIVGIKDHTPVCTVYFDATGRREVVNLAHQSFELLHHQTLFHRVESTRFSELLRYEYERDDGTATSSYDENFFSPEPKQSAADDDAGAKQTESNRNGVLKKKSVLDDAMSDQRLRATEDALEESAIAETTQQQNLARKNTTRS</sequence>
<keyword evidence="2" id="KW-0175">Coiled coil</keyword>
<evidence type="ECO:0000313" key="5">
    <source>
        <dbReference type="Proteomes" id="UP001230188"/>
    </source>
</evidence>
<dbReference type="InterPro" id="IPR003409">
    <property type="entry name" value="MORN"/>
</dbReference>
<protein>
    <recommendedName>
        <fullName evidence="6">MORN repeat-containing protein 5</fullName>
    </recommendedName>
</protein>
<keyword evidence="1" id="KW-0677">Repeat</keyword>
<evidence type="ECO:0000313" key="4">
    <source>
        <dbReference type="EMBL" id="KAJ8601665.1"/>
    </source>
</evidence>
<dbReference type="Proteomes" id="UP001230188">
    <property type="component" value="Unassembled WGS sequence"/>
</dbReference>
<dbReference type="Pfam" id="PF02493">
    <property type="entry name" value="MORN"/>
    <property type="match status" value="2"/>
</dbReference>
<feature type="region of interest" description="Disordered" evidence="3">
    <location>
        <begin position="302"/>
        <end position="381"/>
    </location>
</feature>
<evidence type="ECO:0008006" key="6">
    <source>
        <dbReference type="Google" id="ProtNLM"/>
    </source>
</evidence>
<comment type="caution">
    <text evidence="4">The sequence shown here is derived from an EMBL/GenBank/DDBJ whole genome shotgun (WGS) entry which is preliminary data.</text>
</comment>
<organism evidence="4 5">
    <name type="scientific">Chrysophaeum taylorii</name>
    <dbReference type="NCBI Taxonomy" id="2483200"/>
    <lineage>
        <taxon>Eukaryota</taxon>
        <taxon>Sar</taxon>
        <taxon>Stramenopiles</taxon>
        <taxon>Ochrophyta</taxon>
        <taxon>Pelagophyceae</taxon>
        <taxon>Pelagomonadales</taxon>
        <taxon>Pelagomonadaceae</taxon>
        <taxon>Chrysophaeum</taxon>
    </lineage>
</organism>
<feature type="compositionally biased region" description="Polar residues" evidence="3">
    <location>
        <begin position="365"/>
        <end position="381"/>
    </location>
</feature>
<dbReference type="Gene3D" id="2.20.110.10">
    <property type="entry name" value="Histone H3 K4-specific methyltransferase SET7/9 N-terminal domain"/>
    <property type="match status" value="1"/>
</dbReference>
<dbReference type="EMBL" id="JAQMWT010000408">
    <property type="protein sequence ID" value="KAJ8601665.1"/>
    <property type="molecule type" value="Genomic_DNA"/>
</dbReference>
<keyword evidence="5" id="KW-1185">Reference proteome</keyword>
<dbReference type="SUPFAM" id="SSF82185">
    <property type="entry name" value="Histone H3 K4-specific methyltransferase SET7/9 N-terminal domain"/>
    <property type="match status" value="1"/>
</dbReference>
<dbReference type="AlphaFoldDB" id="A0AAD7XMT9"/>
<gene>
    <name evidence="4" type="ORF">CTAYLR_007460</name>
</gene>
<proteinExistence type="predicted"/>
<feature type="coiled-coil region" evidence="2">
    <location>
        <begin position="37"/>
        <end position="103"/>
    </location>
</feature>
<dbReference type="SMART" id="SM00698">
    <property type="entry name" value="MORN"/>
    <property type="match status" value="2"/>
</dbReference>
<evidence type="ECO:0000256" key="3">
    <source>
        <dbReference type="SAM" id="MobiDB-lite"/>
    </source>
</evidence>